<evidence type="ECO:0000313" key="2">
    <source>
        <dbReference type="EMBL" id="CCA26088.1"/>
    </source>
</evidence>
<dbReference type="EMBL" id="FR824390">
    <property type="protein sequence ID" value="CCA26088.1"/>
    <property type="molecule type" value="Genomic_DNA"/>
</dbReference>
<reference evidence="2" key="1">
    <citation type="journal article" date="2011" name="PLoS Biol.">
        <title>Gene gain and loss during evolution of obligate parasitism in the white rust pathogen of Arabidopsis thaliana.</title>
        <authorList>
            <person name="Kemen E."/>
            <person name="Gardiner A."/>
            <person name="Schultz-Larsen T."/>
            <person name="Kemen A.C."/>
            <person name="Balmuth A.L."/>
            <person name="Robert-Seilaniantz A."/>
            <person name="Bailey K."/>
            <person name="Holub E."/>
            <person name="Studholme D.J."/>
            <person name="Maclean D."/>
            <person name="Jones J.D."/>
        </authorList>
    </citation>
    <scope>NUCLEOTIDE SEQUENCE</scope>
</reference>
<dbReference type="PANTHER" id="PTHR38130:SF1">
    <property type="entry name" value="EF-HAND DOMAIN-CONTAINING PROTEIN"/>
    <property type="match status" value="1"/>
</dbReference>
<dbReference type="PANTHER" id="PTHR38130">
    <property type="entry name" value="EF-HAND DOMAIN-CONTAINING PROTEIN"/>
    <property type="match status" value="1"/>
</dbReference>
<accession>F0WX96</accession>
<dbReference type="HOGENOM" id="CLU_736692_0_0_1"/>
<name>F0WX96_9STRA</name>
<sequence>MHKIQCDSVTLLSQLQNPNGTPFSTAVKKGAHITNDVSDIVGAQVPRRELRVGIDRPHYHDSSDIAGSSSKTLHPTEWRKPSESSLSPRGNKFNTARFVNPLNPTYNLPSFEAATFPEPKFLRDSINVRDIDGAYARKKKILAPRDLTQEAIPRSHSGWRSRYQHETLNHPPRDIMNIRDITDGKYHSKRVTDVLNPIHTIHGYTTEDDPLAHPFRPKLAKNTPFFSLRTMDIEGARSGCAGKSIVGNNSTDLRSLRSSNYIDDVEGAQADTHHHCIQTKRCTDPNVPQYTALDGRQVDASCVSVAKNIVFATLASKLEENWKKSQVKAQVHTSHTTAGIGNIGQLSSAQGRGPAVVVEKRRKQVIPGNNVSGRSIFTDHKAAQARNNEIELVRKLA</sequence>
<feature type="region of interest" description="Disordered" evidence="1">
    <location>
        <begin position="55"/>
        <end position="92"/>
    </location>
</feature>
<gene>
    <name evidence="2" type="primary">AlNc14C345G10851</name>
    <name evidence="2" type="ORF">ALNC14_122320</name>
</gene>
<feature type="compositionally biased region" description="Polar residues" evidence="1">
    <location>
        <begin position="83"/>
        <end position="92"/>
    </location>
</feature>
<evidence type="ECO:0000256" key="1">
    <source>
        <dbReference type="SAM" id="MobiDB-lite"/>
    </source>
</evidence>
<reference evidence="2" key="2">
    <citation type="submission" date="2011-02" db="EMBL/GenBank/DDBJ databases">
        <authorList>
            <person name="MacLean D."/>
        </authorList>
    </citation>
    <scope>NUCLEOTIDE SEQUENCE</scope>
</reference>
<proteinExistence type="predicted"/>
<dbReference type="AlphaFoldDB" id="F0WX96"/>
<protein>
    <submittedName>
        <fullName evidence="2">Uncharacterized protein AlNc14C345G10851</fullName>
    </submittedName>
</protein>
<organism evidence="2">
    <name type="scientific">Albugo laibachii Nc14</name>
    <dbReference type="NCBI Taxonomy" id="890382"/>
    <lineage>
        <taxon>Eukaryota</taxon>
        <taxon>Sar</taxon>
        <taxon>Stramenopiles</taxon>
        <taxon>Oomycota</taxon>
        <taxon>Peronosporomycetes</taxon>
        <taxon>Albuginales</taxon>
        <taxon>Albuginaceae</taxon>
        <taxon>Albugo</taxon>
    </lineage>
</organism>